<name>A0ABY8A247_9ACTN</name>
<reference evidence="2 3" key="1">
    <citation type="submission" date="2023-02" db="EMBL/GenBank/DDBJ databases">
        <authorList>
            <person name="Mo P."/>
        </authorList>
    </citation>
    <scope>NUCLEOTIDE SEQUENCE [LARGE SCALE GENOMIC DNA]</scope>
    <source>
        <strain evidence="2 3">HUAS 3</strain>
    </source>
</reference>
<dbReference type="InterPro" id="IPR029044">
    <property type="entry name" value="Nucleotide-diphossugar_trans"/>
</dbReference>
<sequence length="281" mass="29762">MILAGGKGVRLRPYTTALPKPLMPIGDSHSILQIVLDQLASRGFTSVTLAINHLGPLIRAFVGDGRRWGLAIDYVEEDRPLSTVGPLFGLKDRLPDHFLVMNGDLLTDLDYADLLRAHTRSGAGLTVATTERVHQIDFGVLDVDAGRIVGFREKPALRYPVSMGAYGMSRTTLTPYPPGLALGIDRLVLDLLAAGEHPATYPFDGFWLDIGRPEDYDEANRTFAQLQPILLPAGPRAVALTVGDPVGALVVGETVGALPVGEAVGTVAGGPVGATATGELV</sequence>
<protein>
    <submittedName>
        <fullName evidence="2">Sugar phosphate nucleotidyltransferase</fullName>
    </submittedName>
</protein>
<dbReference type="InterPro" id="IPR005835">
    <property type="entry name" value="NTP_transferase_dom"/>
</dbReference>
<dbReference type="PANTHER" id="PTHR22572">
    <property type="entry name" value="SUGAR-1-PHOSPHATE GUANYL TRANSFERASE"/>
    <property type="match status" value="1"/>
</dbReference>
<gene>
    <name evidence="2" type="ORF">PVK37_26180</name>
</gene>
<dbReference type="RefSeq" id="WP_275035233.1">
    <property type="nucleotide sequence ID" value="NZ_CP118615.1"/>
</dbReference>
<evidence type="ECO:0000259" key="1">
    <source>
        <dbReference type="Pfam" id="PF00483"/>
    </source>
</evidence>
<keyword evidence="3" id="KW-1185">Reference proteome</keyword>
<feature type="domain" description="Nucleotidyl transferase" evidence="1">
    <location>
        <begin position="1"/>
        <end position="223"/>
    </location>
</feature>
<organism evidence="2 3">
    <name type="scientific">Micromonospora cathayae</name>
    <dbReference type="NCBI Taxonomy" id="3028804"/>
    <lineage>
        <taxon>Bacteria</taxon>
        <taxon>Bacillati</taxon>
        <taxon>Actinomycetota</taxon>
        <taxon>Actinomycetes</taxon>
        <taxon>Micromonosporales</taxon>
        <taxon>Micromonosporaceae</taxon>
        <taxon>Micromonospora</taxon>
    </lineage>
</organism>
<dbReference type="EMBL" id="CP118615">
    <property type="protein sequence ID" value="WDZ88169.1"/>
    <property type="molecule type" value="Genomic_DNA"/>
</dbReference>
<evidence type="ECO:0000313" key="3">
    <source>
        <dbReference type="Proteomes" id="UP001219605"/>
    </source>
</evidence>
<dbReference type="Pfam" id="PF00483">
    <property type="entry name" value="NTP_transferase"/>
    <property type="match status" value="1"/>
</dbReference>
<proteinExistence type="predicted"/>
<dbReference type="Proteomes" id="UP001219605">
    <property type="component" value="Chromosome"/>
</dbReference>
<dbReference type="InterPro" id="IPR050486">
    <property type="entry name" value="Mannose-1P_guanyltransferase"/>
</dbReference>
<dbReference type="SUPFAM" id="SSF53448">
    <property type="entry name" value="Nucleotide-diphospho-sugar transferases"/>
    <property type="match status" value="1"/>
</dbReference>
<accession>A0ABY8A247</accession>
<dbReference type="Gene3D" id="3.90.550.10">
    <property type="entry name" value="Spore Coat Polysaccharide Biosynthesis Protein SpsA, Chain A"/>
    <property type="match status" value="1"/>
</dbReference>
<evidence type="ECO:0000313" key="2">
    <source>
        <dbReference type="EMBL" id="WDZ88169.1"/>
    </source>
</evidence>